<dbReference type="Gene3D" id="3.30.565.10">
    <property type="entry name" value="Histidine kinase-like ATPase, C-terminal domain"/>
    <property type="match status" value="1"/>
</dbReference>
<dbReference type="Gene3D" id="1.20.5.1930">
    <property type="match status" value="1"/>
</dbReference>
<dbReference type="InterPro" id="IPR003594">
    <property type="entry name" value="HATPase_dom"/>
</dbReference>
<dbReference type="PANTHER" id="PTHR24421:SF10">
    <property type="entry name" value="NITRATE_NITRITE SENSOR PROTEIN NARQ"/>
    <property type="match status" value="1"/>
</dbReference>
<evidence type="ECO:0000256" key="8">
    <source>
        <dbReference type="ARBA" id="ARBA00023012"/>
    </source>
</evidence>
<dbReference type="InterPro" id="IPR050482">
    <property type="entry name" value="Sensor_HK_TwoCompSys"/>
</dbReference>
<keyword evidence="12" id="KW-1185">Reference proteome</keyword>
<organism evidence="11 12">
    <name type="scientific">Neiella marina</name>
    <dbReference type="NCBI Taxonomy" id="508461"/>
    <lineage>
        <taxon>Bacteria</taxon>
        <taxon>Pseudomonadati</taxon>
        <taxon>Pseudomonadota</taxon>
        <taxon>Gammaproteobacteria</taxon>
        <taxon>Alteromonadales</taxon>
        <taxon>Echinimonadaceae</taxon>
        <taxon>Neiella</taxon>
    </lineage>
</organism>
<feature type="transmembrane region" description="Helical" evidence="9">
    <location>
        <begin position="9"/>
        <end position="27"/>
    </location>
</feature>
<dbReference type="SUPFAM" id="SSF55874">
    <property type="entry name" value="ATPase domain of HSP90 chaperone/DNA topoisomerase II/histidine kinase"/>
    <property type="match status" value="1"/>
</dbReference>
<comment type="catalytic activity">
    <reaction evidence="1">
        <text>ATP + protein L-histidine = ADP + protein N-phospho-L-histidine.</text>
        <dbReference type="EC" id="2.7.13.3"/>
    </reaction>
</comment>
<feature type="transmembrane region" description="Helical" evidence="9">
    <location>
        <begin position="33"/>
        <end position="50"/>
    </location>
</feature>
<dbReference type="Pfam" id="PF07730">
    <property type="entry name" value="HisKA_3"/>
    <property type="match status" value="1"/>
</dbReference>
<keyword evidence="8" id="KW-0902">Two-component regulatory system</keyword>
<proteinExistence type="predicted"/>
<dbReference type="OrthoDB" id="9797605at2"/>
<evidence type="ECO:0000259" key="10">
    <source>
        <dbReference type="SMART" id="SM00387"/>
    </source>
</evidence>
<dbReference type="AlphaFoldDB" id="A0A8J2U6Q9"/>
<evidence type="ECO:0000256" key="2">
    <source>
        <dbReference type="ARBA" id="ARBA00012438"/>
    </source>
</evidence>
<dbReference type="PANTHER" id="PTHR24421">
    <property type="entry name" value="NITRATE/NITRITE SENSOR PROTEIN NARX-RELATED"/>
    <property type="match status" value="1"/>
</dbReference>
<dbReference type="EMBL" id="BMDX01000013">
    <property type="protein sequence ID" value="GGA82600.1"/>
    <property type="molecule type" value="Genomic_DNA"/>
</dbReference>
<dbReference type="CDD" id="cd16917">
    <property type="entry name" value="HATPase_UhpB-NarQ-NarX-like"/>
    <property type="match status" value="1"/>
</dbReference>
<gene>
    <name evidence="11" type="ORF">GCM10011369_25740</name>
</gene>
<dbReference type="RefSeq" id="WP_087506135.1">
    <property type="nucleotide sequence ID" value="NZ_BMDX01000013.1"/>
</dbReference>
<dbReference type="GO" id="GO:0005524">
    <property type="term" value="F:ATP binding"/>
    <property type="evidence" value="ECO:0007669"/>
    <property type="project" value="UniProtKB-KW"/>
</dbReference>
<keyword evidence="9" id="KW-1133">Transmembrane helix</keyword>
<keyword evidence="6" id="KW-0418">Kinase</keyword>
<evidence type="ECO:0000256" key="6">
    <source>
        <dbReference type="ARBA" id="ARBA00022777"/>
    </source>
</evidence>
<evidence type="ECO:0000256" key="1">
    <source>
        <dbReference type="ARBA" id="ARBA00000085"/>
    </source>
</evidence>
<evidence type="ECO:0000313" key="12">
    <source>
        <dbReference type="Proteomes" id="UP000619743"/>
    </source>
</evidence>
<dbReference type="GO" id="GO:0016020">
    <property type="term" value="C:membrane"/>
    <property type="evidence" value="ECO:0007669"/>
    <property type="project" value="InterPro"/>
</dbReference>
<evidence type="ECO:0000256" key="7">
    <source>
        <dbReference type="ARBA" id="ARBA00022840"/>
    </source>
</evidence>
<evidence type="ECO:0000313" key="11">
    <source>
        <dbReference type="EMBL" id="GGA82600.1"/>
    </source>
</evidence>
<dbReference type="SMART" id="SM00387">
    <property type="entry name" value="HATPase_c"/>
    <property type="match status" value="1"/>
</dbReference>
<keyword evidence="3" id="KW-0597">Phosphoprotein</keyword>
<dbReference type="GO" id="GO:0046983">
    <property type="term" value="F:protein dimerization activity"/>
    <property type="evidence" value="ECO:0007669"/>
    <property type="project" value="InterPro"/>
</dbReference>
<dbReference type="InterPro" id="IPR036890">
    <property type="entry name" value="HATPase_C_sf"/>
</dbReference>
<dbReference type="InterPro" id="IPR011712">
    <property type="entry name" value="Sig_transdc_His_kin_sub3_dim/P"/>
</dbReference>
<feature type="domain" description="Histidine kinase/HSP90-like ATPase" evidence="10">
    <location>
        <begin position="279"/>
        <end position="367"/>
    </location>
</feature>
<evidence type="ECO:0000256" key="4">
    <source>
        <dbReference type="ARBA" id="ARBA00022679"/>
    </source>
</evidence>
<dbReference type="GO" id="GO:0000155">
    <property type="term" value="F:phosphorelay sensor kinase activity"/>
    <property type="evidence" value="ECO:0007669"/>
    <property type="project" value="InterPro"/>
</dbReference>
<keyword evidence="5" id="KW-0547">Nucleotide-binding</keyword>
<evidence type="ECO:0000256" key="5">
    <source>
        <dbReference type="ARBA" id="ARBA00022741"/>
    </source>
</evidence>
<dbReference type="Pfam" id="PF02518">
    <property type="entry name" value="HATPase_c"/>
    <property type="match status" value="1"/>
</dbReference>
<reference evidence="12" key="1">
    <citation type="journal article" date="2019" name="Int. J. Syst. Evol. Microbiol.">
        <title>The Global Catalogue of Microorganisms (GCM) 10K type strain sequencing project: providing services to taxonomists for standard genome sequencing and annotation.</title>
        <authorList>
            <consortium name="The Broad Institute Genomics Platform"/>
            <consortium name="The Broad Institute Genome Sequencing Center for Infectious Disease"/>
            <person name="Wu L."/>
            <person name="Ma J."/>
        </authorList>
    </citation>
    <scope>NUCLEOTIDE SEQUENCE [LARGE SCALE GENOMIC DNA]</scope>
    <source>
        <strain evidence="12">CGMCC 1.10130</strain>
    </source>
</reference>
<keyword evidence="7" id="KW-0067">ATP-binding</keyword>
<dbReference type="EC" id="2.7.13.3" evidence="2"/>
<evidence type="ECO:0000256" key="9">
    <source>
        <dbReference type="SAM" id="Phobius"/>
    </source>
</evidence>
<comment type="caution">
    <text evidence="11">The sequence shown here is derived from an EMBL/GenBank/DDBJ whole genome shotgun (WGS) entry which is preliminary data.</text>
</comment>
<keyword evidence="9" id="KW-0812">Transmembrane</keyword>
<dbReference type="Proteomes" id="UP000619743">
    <property type="component" value="Unassembled WGS sequence"/>
</dbReference>
<sequence>MDKLNRDDLILSLSGVVTYAIVIWVDALNGHLTPFRLALFASMAMAFSYATMWRPAANSMMSLRLALLLQCLCAIAVYADYKSLVVPVALVICAAQMPAFLGVKRWWIGLVGLNIAVLLVDISDGLSRNDVITNLVFLSFELFAALSTRSRLIAQQQQKLLEATNLELRAAQSMLAQQSQHNERLRIARDLHDSVGHQLTALSLQLEHAIHRPPEDSRQLFQSLKQHVNETLQQARSVVRHMRQQSRFSLPEFVEQLQLGLPKGIAITFSGLTDPLPADICEQLAYCIQEAVSNAIRHGGASEISITMAQQPSICLAISDNGIGCADVQFGSGLSGIVERAKQLGGEMKIDESKRGFAISITMAAQREEALA</sequence>
<accession>A0A8J2U6Q9</accession>
<name>A0A8J2U6Q9_9GAMM</name>
<keyword evidence="9" id="KW-0472">Membrane</keyword>
<protein>
    <recommendedName>
        <fullName evidence="2">histidine kinase</fullName>
        <ecNumber evidence="2">2.7.13.3</ecNumber>
    </recommendedName>
</protein>
<evidence type="ECO:0000256" key="3">
    <source>
        <dbReference type="ARBA" id="ARBA00022553"/>
    </source>
</evidence>
<feature type="transmembrane region" description="Helical" evidence="9">
    <location>
        <begin position="84"/>
        <end position="101"/>
    </location>
</feature>
<keyword evidence="4" id="KW-0808">Transferase</keyword>